<accession>A0A1W1X996</accession>
<dbReference type="AlphaFoldDB" id="A0A1W1X996"/>
<dbReference type="Pfam" id="PF22564">
    <property type="entry name" value="HAAS"/>
    <property type="match status" value="1"/>
</dbReference>
<protein>
    <recommendedName>
        <fullName evidence="4">DUF1700 domain-containing protein</fullName>
    </recommendedName>
</protein>
<feature type="transmembrane region" description="Helical" evidence="1">
    <location>
        <begin position="222"/>
        <end position="245"/>
    </location>
</feature>
<feature type="transmembrane region" description="Helical" evidence="1">
    <location>
        <begin position="111"/>
        <end position="133"/>
    </location>
</feature>
<gene>
    <name evidence="2" type="ORF">SAMN02745857_00945</name>
</gene>
<dbReference type="Proteomes" id="UP000192761">
    <property type="component" value="Unassembled WGS sequence"/>
</dbReference>
<evidence type="ECO:0000313" key="3">
    <source>
        <dbReference type="Proteomes" id="UP000192761"/>
    </source>
</evidence>
<dbReference type="RefSeq" id="WP_084089417.1">
    <property type="nucleotide sequence ID" value="NZ_FWXD01000004.1"/>
</dbReference>
<sequence>MNQHTYLHQLEFALKGLPRPLIDETLADCREYFRDGLADGRSEEDIARALGDPQQLARELRAKATLQTWEEHKSFSNLWRVVAATAGLGVLNFLLAIPLLVYLWLLTCGVLAAFGTSLAGLVLLLCWGGNALFGWPDDQMLLSNWQQQVQVSGSNGELAINIDGDNGEHVFIGQASGTAGIHIESPDGSVHIQSGANGGSMILQDGQQKLQINGLPAHGKRAVLIVGLVLLLIGGLGLLLGYWLIKLTARLLGRYIRYQLALLHSDDDSTPQRWAET</sequence>
<keyword evidence="1" id="KW-1133">Transmembrane helix</keyword>
<keyword evidence="1" id="KW-0472">Membrane</keyword>
<dbReference type="OrthoDB" id="9804829at2"/>
<evidence type="ECO:0000313" key="2">
    <source>
        <dbReference type="EMBL" id="SMC20417.1"/>
    </source>
</evidence>
<keyword evidence="1" id="KW-0812">Transmembrane</keyword>
<keyword evidence="3" id="KW-1185">Reference proteome</keyword>
<dbReference type="EMBL" id="FWXD01000004">
    <property type="protein sequence ID" value="SMC20417.1"/>
    <property type="molecule type" value="Genomic_DNA"/>
</dbReference>
<organism evidence="2 3">
    <name type="scientific">Andreprevotia lacus DSM 23236</name>
    <dbReference type="NCBI Taxonomy" id="1121001"/>
    <lineage>
        <taxon>Bacteria</taxon>
        <taxon>Pseudomonadati</taxon>
        <taxon>Pseudomonadota</taxon>
        <taxon>Betaproteobacteria</taxon>
        <taxon>Neisseriales</taxon>
        <taxon>Chitinibacteraceae</taxon>
        <taxon>Andreprevotia</taxon>
    </lineage>
</organism>
<reference evidence="2 3" key="1">
    <citation type="submission" date="2017-04" db="EMBL/GenBank/DDBJ databases">
        <authorList>
            <person name="Afonso C.L."/>
            <person name="Miller P.J."/>
            <person name="Scott M.A."/>
            <person name="Spackman E."/>
            <person name="Goraichik I."/>
            <person name="Dimitrov K.M."/>
            <person name="Suarez D.L."/>
            <person name="Swayne D.E."/>
        </authorList>
    </citation>
    <scope>NUCLEOTIDE SEQUENCE [LARGE SCALE GENOMIC DNA]</scope>
    <source>
        <strain evidence="2 3">DSM 23236</strain>
    </source>
</reference>
<feature type="transmembrane region" description="Helical" evidence="1">
    <location>
        <begin position="81"/>
        <end position="105"/>
    </location>
</feature>
<dbReference type="STRING" id="1121001.SAMN02745857_00945"/>
<evidence type="ECO:0008006" key="4">
    <source>
        <dbReference type="Google" id="ProtNLM"/>
    </source>
</evidence>
<name>A0A1W1X996_9NEIS</name>
<evidence type="ECO:0000256" key="1">
    <source>
        <dbReference type="SAM" id="Phobius"/>
    </source>
</evidence>
<proteinExistence type="predicted"/>